<reference evidence="2" key="1">
    <citation type="submission" date="2022-06" db="EMBL/GenBank/DDBJ databases">
        <title>Gramella sediminis sp. nov., isolated from deep-sea sediment of the Indian Ocean.</title>
        <authorList>
            <person name="Yang L."/>
        </authorList>
    </citation>
    <scope>NUCLEOTIDE SEQUENCE</scope>
    <source>
        <strain evidence="2">HMD3159</strain>
    </source>
</reference>
<name>A0ABT0Z0V2_9FLAO</name>
<dbReference type="Proteomes" id="UP001155077">
    <property type="component" value="Unassembled WGS sequence"/>
</dbReference>
<evidence type="ECO:0000313" key="3">
    <source>
        <dbReference type="Proteomes" id="UP001155077"/>
    </source>
</evidence>
<sequence length="404" mass="47446">MAKYLDTSQISSELMQLLKEAKEKIILVTYSLQVNNQIQERLKTKSKLGTLSEITIIYGNTKLKEKELEWMEEIDDLRVFQKKNLHAKCYINENKAIISSMNLYDYSQTSNIEMGFLIDREKDKDAYESMMEDIADLKINGDRKKIGELEEKEDIKVANPNSTSEIQKTPQLTYPQQTQKFLLEYFRKEFSLKIKEKSENILSDQQILEIVKSEHLSENQLRNILRNQKKVDQLAAPIFDQMNLALDFTYGEILDTRYQNGQFSYDQVKMKVIGEDYTRWYDTKQELPRKNQIVAVLLNKNWFNQYILLEKTEYILNEKDPKTIMDYSNSVYKSTKELSEITSISSREINSILVNKNLMEKEGNDWYATPKGNRFGALQKEGKFGKFILWPEEIIVQLGLMEVN</sequence>
<keyword evidence="3" id="KW-1185">Reference proteome</keyword>
<dbReference type="InterPro" id="IPR025202">
    <property type="entry name" value="PLD-like_dom"/>
</dbReference>
<organism evidence="2 3">
    <name type="scientific">Gramella jeungdoensis</name>
    <dbReference type="NCBI Taxonomy" id="708091"/>
    <lineage>
        <taxon>Bacteria</taxon>
        <taxon>Pseudomonadati</taxon>
        <taxon>Bacteroidota</taxon>
        <taxon>Flavobacteriia</taxon>
        <taxon>Flavobacteriales</taxon>
        <taxon>Flavobacteriaceae</taxon>
        <taxon>Christiangramia</taxon>
    </lineage>
</organism>
<proteinExistence type="predicted"/>
<evidence type="ECO:0000259" key="1">
    <source>
        <dbReference type="Pfam" id="PF13091"/>
    </source>
</evidence>
<gene>
    <name evidence="2" type="ORF">NE848_05920</name>
</gene>
<evidence type="ECO:0000313" key="2">
    <source>
        <dbReference type="EMBL" id="MCM8568905.1"/>
    </source>
</evidence>
<accession>A0ABT0Z0V2</accession>
<protein>
    <submittedName>
        <fullName evidence="2">Phospholipase D-like domain-containing protein</fullName>
    </submittedName>
</protein>
<dbReference type="SUPFAM" id="SSF56024">
    <property type="entry name" value="Phospholipase D/nuclease"/>
    <property type="match status" value="1"/>
</dbReference>
<dbReference type="EMBL" id="JAMSCK010000002">
    <property type="protein sequence ID" value="MCM8568905.1"/>
    <property type="molecule type" value="Genomic_DNA"/>
</dbReference>
<feature type="domain" description="Phospholipase D-like" evidence="1">
    <location>
        <begin position="14"/>
        <end position="132"/>
    </location>
</feature>
<dbReference type="Gene3D" id="3.30.870.10">
    <property type="entry name" value="Endonuclease Chain A"/>
    <property type="match status" value="1"/>
</dbReference>
<dbReference type="Pfam" id="PF13091">
    <property type="entry name" value="PLDc_2"/>
    <property type="match status" value="1"/>
</dbReference>
<comment type="caution">
    <text evidence="2">The sequence shown here is derived from an EMBL/GenBank/DDBJ whole genome shotgun (WGS) entry which is preliminary data.</text>
</comment>
<dbReference type="RefSeq" id="WP_252111414.1">
    <property type="nucleotide sequence ID" value="NZ_JAMSCK010000002.1"/>
</dbReference>